<dbReference type="AlphaFoldDB" id="Q0FW77"/>
<comment type="caution">
    <text evidence="1">The sequence shown here is derived from an EMBL/GenBank/DDBJ whole genome shotgun (WGS) entry which is preliminary data.</text>
</comment>
<evidence type="ECO:0000313" key="1">
    <source>
        <dbReference type="EMBL" id="EAU48675.1"/>
    </source>
</evidence>
<proteinExistence type="predicted"/>
<evidence type="ECO:0000313" key="2">
    <source>
        <dbReference type="Proteomes" id="UP000006230"/>
    </source>
</evidence>
<dbReference type="Proteomes" id="UP000006230">
    <property type="component" value="Unassembled WGS sequence"/>
</dbReference>
<dbReference type="HOGENOM" id="CLU_3138842_0_0_5"/>
<sequence>MLASVVPRVMSCTCTPATSDSVKLLFTRRLPKIDSLRQYSSSTCSQAML</sequence>
<protein>
    <submittedName>
        <fullName evidence="1">Uncharacterized protein</fullName>
    </submittedName>
</protein>
<gene>
    <name evidence="1" type="ORF">R2601_03843</name>
</gene>
<dbReference type="STRING" id="314265.R2601_03843"/>
<keyword evidence="2" id="KW-1185">Reference proteome</keyword>
<dbReference type="EMBL" id="AATQ01000001">
    <property type="protein sequence ID" value="EAU48675.1"/>
    <property type="molecule type" value="Genomic_DNA"/>
</dbReference>
<reference evidence="1 2" key="1">
    <citation type="journal article" date="2010" name="J. Bacteriol.">
        <title>Genome sequences of Pelagibaca bermudensis HTCC2601T and Maritimibacter alkaliphilus HTCC2654T, the type strains of two marine Roseobacter genera.</title>
        <authorList>
            <person name="Thrash J.C."/>
            <person name="Cho J.C."/>
            <person name="Ferriera S."/>
            <person name="Johnson J."/>
            <person name="Vergin K.L."/>
            <person name="Giovannoni S.J."/>
        </authorList>
    </citation>
    <scope>NUCLEOTIDE SEQUENCE [LARGE SCALE GENOMIC DNA]</scope>
    <source>
        <strain evidence="2">DSM 26914 / JCM 13377 / KCTC 12554 / HTCC2601</strain>
    </source>
</reference>
<accession>Q0FW77</accession>
<organism evidence="1 2">
    <name type="scientific">Salipiger bermudensis (strain DSM 26914 / JCM 13377 / KCTC 12554 / HTCC2601)</name>
    <name type="common">Pelagibaca bermudensis</name>
    <dbReference type="NCBI Taxonomy" id="314265"/>
    <lineage>
        <taxon>Bacteria</taxon>
        <taxon>Pseudomonadati</taxon>
        <taxon>Pseudomonadota</taxon>
        <taxon>Alphaproteobacteria</taxon>
        <taxon>Rhodobacterales</taxon>
        <taxon>Roseobacteraceae</taxon>
        <taxon>Salipiger</taxon>
    </lineage>
</organism>
<name>Q0FW77_SALBH</name>